<keyword evidence="1" id="KW-0175">Coiled coil</keyword>
<comment type="caution">
    <text evidence="3">The sequence shown here is derived from an EMBL/GenBank/DDBJ whole genome shotgun (WGS) entry which is preliminary data.</text>
</comment>
<feature type="coiled-coil region" evidence="1">
    <location>
        <begin position="18"/>
        <end position="137"/>
    </location>
</feature>
<dbReference type="EMBL" id="JAMWBK010000004">
    <property type="protein sequence ID" value="KAJ8906230.1"/>
    <property type="molecule type" value="Genomic_DNA"/>
</dbReference>
<name>A0AAV8UUI8_9RHOD</name>
<feature type="coiled-coil region" evidence="1">
    <location>
        <begin position="594"/>
        <end position="628"/>
    </location>
</feature>
<evidence type="ECO:0000256" key="1">
    <source>
        <dbReference type="SAM" id="Coils"/>
    </source>
</evidence>
<feature type="coiled-coil region" evidence="1">
    <location>
        <begin position="161"/>
        <end position="563"/>
    </location>
</feature>
<evidence type="ECO:0000256" key="2">
    <source>
        <dbReference type="SAM" id="MobiDB-lite"/>
    </source>
</evidence>
<accession>A0AAV8UUI8</accession>
<dbReference type="Gene3D" id="1.10.287.1490">
    <property type="match status" value="1"/>
</dbReference>
<keyword evidence="4" id="KW-1185">Reference proteome</keyword>
<gene>
    <name evidence="3" type="ORF">NDN08_002724</name>
</gene>
<evidence type="ECO:0000313" key="4">
    <source>
        <dbReference type="Proteomes" id="UP001157974"/>
    </source>
</evidence>
<protein>
    <submittedName>
        <fullName evidence="3">Uncharacterized protein</fullName>
    </submittedName>
</protein>
<feature type="region of interest" description="Disordered" evidence="2">
    <location>
        <begin position="843"/>
        <end position="878"/>
    </location>
</feature>
<reference evidence="3 4" key="1">
    <citation type="journal article" date="2023" name="Nat. Commun.">
        <title>Origin of minicircular mitochondrial genomes in red algae.</title>
        <authorList>
            <person name="Lee Y."/>
            <person name="Cho C.H."/>
            <person name="Lee Y.M."/>
            <person name="Park S.I."/>
            <person name="Yang J.H."/>
            <person name="West J.A."/>
            <person name="Bhattacharya D."/>
            <person name="Yoon H.S."/>
        </authorList>
    </citation>
    <scope>NUCLEOTIDE SEQUENCE [LARGE SCALE GENOMIC DNA]</scope>
    <source>
        <strain evidence="3 4">CCMP1338</strain>
        <tissue evidence="3">Whole cell</tissue>
    </source>
</reference>
<organism evidence="3 4">
    <name type="scientific">Rhodosorus marinus</name>
    <dbReference type="NCBI Taxonomy" id="101924"/>
    <lineage>
        <taxon>Eukaryota</taxon>
        <taxon>Rhodophyta</taxon>
        <taxon>Stylonematophyceae</taxon>
        <taxon>Stylonematales</taxon>
        <taxon>Stylonemataceae</taxon>
        <taxon>Rhodosorus</taxon>
    </lineage>
</organism>
<proteinExistence type="predicted"/>
<feature type="compositionally biased region" description="Polar residues" evidence="2">
    <location>
        <begin position="854"/>
        <end position="863"/>
    </location>
</feature>
<sequence length="1036" mass="117812">MASEDIMKVEDPVLLRGAINLLEEQVEAEQKEREALEETLKGVLKGMGRFEQFSAQLEGRTKQLQNELKHVTTERDNLLRRIQQKQSGLAHVASGSDAMREEVISLKKELADFTDLFEKVEKERNELKLKLQDRERVALVRDLAPHFEVPTAPGALSTNSLRSVQSDLEKLQDKARKLSDLKVTLEAENVKVKEENASIAKELTLLRTDREEMQHAIAENDNYKRESEAEQDLRRQETDALLVKTEELQCKLNRVEAEMLLVMEEKSKTGLQLSDVLVRNKELVSSAKDTEAEKIFMKKDIVRLEKELSATHNDRLNLEKTRSRLENALVEEQSKTKHVEEQMKRDHAELEENYRAVEAEKIHREEELAKHVIDIAILKEALDRSSREATEVSDQNEEAKKEISKLRTENSLLSEQAIEAVKQAKIQYEAELEKVATEGKATWAEISTLRAENAKVLKETAESIRIEKERHEEEIQKHVAQYFEAVEEISNLKTENTELLEQTADVVKVEKARHEEDLRRVVEQHDEDLRSVRDQHEEAQMKIVLLESEVKSVREQAAEASKLASISFEADRQQIVTEKEDAVKKVSNLQAVNARILEETGQAAAAEKSRYEEEISKLSSAISAAQEQADVNAKAREVEVSQLQVESSAALVQADIAARNEQRKLEAELQEAFTLCEKLKEESSTLRSENSEMKEQISELAISAAQKQKELSGTISEIAGLRSSSKASSKKAEELRRQREKTLSELASMKEENSLLRKQLTMEAANARVKADSLSEMEARMTNAVALREKTNFACAEAREAVLDVLEKEFHVPKGTELDARETGKTQVDRLERRRVAFSERLMGSLGGMEQNENDSGTANMNPRQKLRRSSPKAVREKNDSLMGLRVINEIRSVPVSAPHIAREFLKPNTYLKPSPLYCLLLRTQHDVEANQTGQAESNAEGLSVSVNLLLEYIREFRVHLDKSSPDNTVPLNTRVRSVCDTLRRQDIIIADLERAQRASSEFVGREVTKCEILESRLNHVQDHMWDYETAADWLL</sequence>
<evidence type="ECO:0000313" key="3">
    <source>
        <dbReference type="EMBL" id="KAJ8906230.1"/>
    </source>
</evidence>
<dbReference type="AlphaFoldDB" id="A0AAV8UUI8"/>
<dbReference type="Proteomes" id="UP001157974">
    <property type="component" value="Unassembled WGS sequence"/>
</dbReference>
<feature type="coiled-coil region" evidence="1">
    <location>
        <begin position="662"/>
        <end position="777"/>
    </location>
</feature>